<proteinExistence type="predicted"/>
<evidence type="ECO:0000313" key="1">
    <source>
        <dbReference type="EMBL" id="NMQ05898.1"/>
    </source>
</evidence>
<protein>
    <submittedName>
        <fullName evidence="1">Uncharacterized protein</fullName>
    </submittedName>
</protein>
<comment type="caution">
    <text evidence="1">The sequence shown here is derived from an EMBL/GenBank/DDBJ whole genome shotgun (WGS) entry which is preliminary data.</text>
</comment>
<name>A0ABX1TBY4_9PROT</name>
<evidence type="ECO:0000313" key="2">
    <source>
        <dbReference type="Proteomes" id="UP000886469"/>
    </source>
</evidence>
<dbReference type="Proteomes" id="UP000886469">
    <property type="component" value="Unassembled WGS sequence"/>
</dbReference>
<dbReference type="RefSeq" id="WP_169070534.1">
    <property type="nucleotide sequence ID" value="NZ_JAZKUC010000001.1"/>
</dbReference>
<dbReference type="EMBL" id="SPMX01000030">
    <property type="protein sequence ID" value="NMQ05898.1"/>
    <property type="molecule type" value="Genomic_DNA"/>
</dbReference>
<gene>
    <name evidence="1" type="ORF">E4Q08_11795</name>
</gene>
<organism evidence="1 2">
    <name type="scientific">Candidatus Accumulibacter contiguus</name>
    <dbReference type="NCBI Taxonomy" id="2954381"/>
    <lineage>
        <taxon>Bacteria</taxon>
        <taxon>Pseudomonadati</taxon>
        <taxon>Pseudomonadota</taxon>
        <taxon>Betaproteobacteria</taxon>
        <taxon>Candidatus Accumulibacter</taxon>
    </lineage>
</organism>
<accession>A0ABX1TBY4</accession>
<reference evidence="1" key="1">
    <citation type="submission" date="2019-03" db="EMBL/GenBank/DDBJ databases">
        <title>Metabolic reconstructions from genomes of highly enriched 'Candidatus Accumulibacter' and 'Candidatus Competibacter' bioreactor populations.</title>
        <authorList>
            <person name="Annavajhala M.K."/>
            <person name="Welles L."/>
            <person name="Abbas B."/>
            <person name="Sorokin D."/>
            <person name="Park H."/>
            <person name="Van Loosdrecht M."/>
            <person name="Chandran K."/>
        </authorList>
    </citation>
    <scope>NUCLEOTIDE SEQUENCE</scope>
    <source>
        <strain evidence="1">SBR_L</strain>
    </source>
</reference>
<sequence length="79" mass="9032">MNAILAQKTVVRPLFSVAGFQDRPNLLDVGWRYDCTIKPGFDAPQNQEHRIRFKAYAKLILVIKWAAKDADSCAWRLIA</sequence>
<keyword evidence="2" id="KW-1185">Reference proteome</keyword>